<sequence length="742" mass="80836">MDHSEIFNFARNFAVMVRVRGPDPKGMKMRTHAFHHYRSGETTLSASGFLVPDTLFDTQVAKRIYGDNFEDRVLVVTVASVVEPFLSPQHRESIPQGRPDLISGVRIDIMTEKTNEGSDQGNPCLLEGKLLSLVDIPASAHCVQSLVEASLGLSEHEWEVGWSLASHNNDSQSSKDNFQTQGRLAVGGSGSASIMCKSLTRMAILSVSLSFKDMLNYKKSSINKRGDFLLAVGSPFGVLSPTHFFNSLSVGCIANCYPPNSSDGSLLMADIRSLPGMEGSPVFNEHACLTGVLTRPLRQKTSGAEIQLVIPWEAIVNAASGLLQMWPQNTVEGLCYQEGNSNALGKETFIDCEKSEPHVPSSNRHKHLNFGSSSPLPIEKAMSSVCLVTIGDGVWASGILLNSQGLILTNAHLLEPWRFGKTHISDRRYGTNAGKFSSVLEGTTSHGNTVGNIQISQKLPSKMTNLYPFANDEKGRYKSNPTYDIHRNIRVRLDHVEPWVWCDAKVVYICKGPWDVALLQLEPVPDNLLPIVTNFSRPFTGSKAYVIGHGLFGPKCEFSPSVCSGVVAKVVEAKTPQSYHSIQSEHMHSHGRFPAMLETTAAVHPGASGGAVINSDGQMIGLVTSNARHGGGSIIPHLNFSVPSVALAPIFKFAKDMHELSLLRILDEPNEYISSVWALMRPSSPELNQAPDQSQSVLDNKSKEEKGSRFAKFIAERKDIFNGPSPIGKSGVLSKDVIPSKL</sequence>
<name>A0ACB0JYH3_TRIPR</name>
<evidence type="ECO:0000313" key="2">
    <source>
        <dbReference type="Proteomes" id="UP001177021"/>
    </source>
</evidence>
<keyword evidence="2" id="KW-1185">Reference proteome</keyword>
<gene>
    <name evidence="1" type="ORF">MILVUS5_LOCUS16919</name>
</gene>
<organism evidence="1 2">
    <name type="scientific">Trifolium pratense</name>
    <name type="common">Red clover</name>
    <dbReference type="NCBI Taxonomy" id="57577"/>
    <lineage>
        <taxon>Eukaryota</taxon>
        <taxon>Viridiplantae</taxon>
        <taxon>Streptophyta</taxon>
        <taxon>Embryophyta</taxon>
        <taxon>Tracheophyta</taxon>
        <taxon>Spermatophyta</taxon>
        <taxon>Magnoliopsida</taxon>
        <taxon>eudicotyledons</taxon>
        <taxon>Gunneridae</taxon>
        <taxon>Pentapetalae</taxon>
        <taxon>rosids</taxon>
        <taxon>fabids</taxon>
        <taxon>Fabales</taxon>
        <taxon>Fabaceae</taxon>
        <taxon>Papilionoideae</taxon>
        <taxon>50 kb inversion clade</taxon>
        <taxon>NPAAA clade</taxon>
        <taxon>Hologalegina</taxon>
        <taxon>IRL clade</taxon>
        <taxon>Trifolieae</taxon>
        <taxon>Trifolium</taxon>
    </lineage>
</organism>
<reference evidence="1" key="1">
    <citation type="submission" date="2023-10" db="EMBL/GenBank/DDBJ databases">
        <authorList>
            <person name="Rodriguez Cubillos JULIANA M."/>
            <person name="De Vega J."/>
        </authorList>
    </citation>
    <scope>NUCLEOTIDE SEQUENCE</scope>
</reference>
<dbReference type="Proteomes" id="UP001177021">
    <property type="component" value="Unassembled WGS sequence"/>
</dbReference>
<evidence type="ECO:0000313" key="1">
    <source>
        <dbReference type="EMBL" id="CAJ2648610.1"/>
    </source>
</evidence>
<dbReference type="EMBL" id="CASHSV030000109">
    <property type="protein sequence ID" value="CAJ2648610.1"/>
    <property type="molecule type" value="Genomic_DNA"/>
</dbReference>
<accession>A0ACB0JYH3</accession>
<protein>
    <submittedName>
        <fullName evidence="1">Uncharacterized protein</fullName>
    </submittedName>
</protein>
<comment type="caution">
    <text evidence="1">The sequence shown here is derived from an EMBL/GenBank/DDBJ whole genome shotgun (WGS) entry which is preliminary data.</text>
</comment>
<proteinExistence type="predicted"/>